<comment type="subcellular location">
    <subcellularLocation>
        <location evidence="2">Mitochondrion</location>
    </subcellularLocation>
</comment>
<dbReference type="GO" id="GO:0004739">
    <property type="term" value="F:pyruvate dehydrogenase (acetyl-transferring) activity"/>
    <property type="evidence" value="ECO:0007669"/>
    <property type="project" value="UniProtKB-UniRule"/>
</dbReference>
<dbReference type="Gene3D" id="3.40.50.970">
    <property type="match status" value="1"/>
</dbReference>
<keyword evidence="6 7" id="KW-0670">Pyruvate</keyword>
<keyword evidence="5" id="KW-0496">Mitochondrion</keyword>
<keyword evidence="4 7" id="KW-0786">Thiamine pyrophosphate</keyword>
<dbReference type="PANTHER" id="PTHR11624">
    <property type="entry name" value="DEHYDROGENASE RELATED"/>
    <property type="match status" value="1"/>
</dbReference>
<dbReference type="InterPro" id="IPR033248">
    <property type="entry name" value="Transketolase_C"/>
</dbReference>
<reference evidence="10" key="1">
    <citation type="submission" date="2022-11" db="UniProtKB">
        <authorList>
            <consortium name="WormBaseParasite"/>
        </authorList>
    </citation>
    <scope>IDENTIFICATION</scope>
</reference>
<dbReference type="GO" id="GO:0005739">
    <property type="term" value="C:mitochondrion"/>
    <property type="evidence" value="ECO:0007669"/>
    <property type="project" value="UniProtKB-SubCell"/>
</dbReference>
<protein>
    <recommendedName>
        <fullName evidence="7">Pyruvate dehydrogenase E1 component subunit beta</fullName>
        <ecNumber evidence="7">1.2.4.1</ecNumber>
    </recommendedName>
</protein>
<dbReference type="EC" id="1.2.4.1" evidence="7"/>
<evidence type="ECO:0000256" key="1">
    <source>
        <dbReference type="ARBA" id="ARBA00001964"/>
    </source>
</evidence>
<dbReference type="PANTHER" id="PTHR11624:SF96">
    <property type="entry name" value="PYRUVATE DEHYDROGENASE E1 COMPONENT SUBUNIT BETA, MITOCHONDRIAL"/>
    <property type="match status" value="1"/>
</dbReference>
<evidence type="ECO:0000256" key="7">
    <source>
        <dbReference type="RuleBase" id="RU364074"/>
    </source>
</evidence>
<feature type="domain" description="Transketolase-like pyrimidine-binding" evidence="8">
    <location>
        <begin position="1"/>
        <end position="169"/>
    </location>
</feature>
<dbReference type="SUPFAM" id="SSF52922">
    <property type="entry name" value="TK C-terminal domain-like"/>
    <property type="match status" value="1"/>
</dbReference>
<dbReference type="SMART" id="SM00861">
    <property type="entry name" value="Transket_pyr"/>
    <property type="match status" value="1"/>
</dbReference>
<evidence type="ECO:0000256" key="4">
    <source>
        <dbReference type="ARBA" id="ARBA00023052"/>
    </source>
</evidence>
<dbReference type="AlphaFoldDB" id="A0A914PE92"/>
<evidence type="ECO:0000256" key="5">
    <source>
        <dbReference type="ARBA" id="ARBA00023128"/>
    </source>
</evidence>
<evidence type="ECO:0000256" key="6">
    <source>
        <dbReference type="ARBA" id="ARBA00023317"/>
    </source>
</evidence>
<keyword evidence="3 7" id="KW-0560">Oxidoreductase</keyword>
<sequence>MTIRDAVKSALNEEMKRDKRVFVLSEQSDNGFKITKGVCKKYGNEGLGSAGNAIKAAFDGYHPICDFRTFKFFKQTIDQIMIAASKRNYFFKLMEENWIRVPIVLVVPSGFSDRVGVQKTRNFSKWYNRYPNLKVLAPYDCEDHKGLLKAAIRDKNPVIFLGNHRIYDSPFSITQKVLKKDFILPIGKAKIVKEGSDVTIVAYSYGVQLALEAHEQLKKENINAEVINLRSLRPFDFETISKSVKKTHRLVIFEYGYSFCGISSEICIKVVKTGTSDYLDAPVLRVPGDERFLFNESNTLPTAANVVETVRKSLQKNYGDERTFSTGDILRKIESRNFASWVSMLSFIISHPT</sequence>
<dbReference type="InterPro" id="IPR029061">
    <property type="entry name" value="THDP-binding"/>
</dbReference>
<proteinExistence type="predicted"/>
<dbReference type="InterPro" id="IPR009014">
    <property type="entry name" value="Transketo_C/PFOR_II"/>
</dbReference>
<evidence type="ECO:0000256" key="2">
    <source>
        <dbReference type="ARBA" id="ARBA00004173"/>
    </source>
</evidence>
<comment type="catalytic activity">
    <reaction evidence="7">
        <text>N(6)-[(R)-lipoyl]-L-lysyl-[protein] + pyruvate + H(+) = N(6)-[(R)-S(8)-acetyldihydrolipoyl]-L-lysyl-[protein] + CO2</text>
        <dbReference type="Rhea" id="RHEA:19189"/>
        <dbReference type="Rhea" id="RHEA-COMP:10474"/>
        <dbReference type="Rhea" id="RHEA-COMP:10478"/>
        <dbReference type="ChEBI" id="CHEBI:15361"/>
        <dbReference type="ChEBI" id="CHEBI:15378"/>
        <dbReference type="ChEBI" id="CHEBI:16526"/>
        <dbReference type="ChEBI" id="CHEBI:83099"/>
        <dbReference type="ChEBI" id="CHEBI:83111"/>
        <dbReference type="EC" id="1.2.4.1"/>
    </reaction>
</comment>
<evidence type="ECO:0000259" key="8">
    <source>
        <dbReference type="SMART" id="SM00861"/>
    </source>
</evidence>
<comment type="cofactor">
    <cofactor evidence="1 7">
        <name>thiamine diphosphate</name>
        <dbReference type="ChEBI" id="CHEBI:58937"/>
    </cofactor>
</comment>
<dbReference type="Proteomes" id="UP000887578">
    <property type="component" value="Unplaced"/>
</dbReference>
<dbReference type="SUPFAM" id="SSF52518">
    <property type="entry name" value="Thiamin diphosphate-binding fold (THDP-binding)"/>
    <property type="match status" value="1"/>
</dbReference>
<dbReference type="Pfam" id="PF02779">
    <property type="entry name" value="Transket_pyr"/>
    <property type="match status" value="1"/>
</dbReference>
<dbReference type="WBParaSite" id="PDA_v2.g13809.t1">
    <property type="protein sequence ID" value="PDA_v2.g13809.t1"/>
    <property type="gene ID" value="PDA_v2.g13809"/>
</dbReference>
<name>A0A914PE92_9BILA</name>
<accession>A0A914PE92</accession>
<dbReference type="Pfam" id="PF02780">
    <property type="entry name" value="Transketolase_C"/>
    <property type="match status" value="1"/>
</dbReference>
<evidence type="ECO:0000256" key="3">
    <source>
        <dbReference type="ARBA" id="ARBA00023002"/>
    </source>
</evidence>
<dbReference type="InterPro" id="IPR005475">
    <property type="entry name" value="Transketolase-like_Pyr-bd"/>
</dbReference>
<dbReference type="GO" id="GO:0006086">
    <property type="term" value="P:pyruvate decarboxylation to acetyl-CoA"/>
    <property type="evidence" value="ECO:0007669"/>
    <property type="project" value="InterPro"/>
</dbReference>
<keyword evidence="9" id="KW-1185">Reference proteome</keyword>
<organism evidence="9 10">
    <name type="scientific">Panagrolaimus davidi</name>
    <dbReference type="NCBI Taxonomy" id="227884"/>
    <lineage>
        <taxon>Eukaryota</taxon>
        <taxon>Metazoa</taxon>
        <taxon>Ecdysozoa</taxon>
        <taxon>Nematoda</taxon>
        <taxon>Chromadorea</taxon>
        <taxon>Rhabditida</taxon>
        <taxon>Tylenchina</taxon>
        <taxon>Panagrolaimomorpha</taxon>
        <taxon>Panagrolaimoidea</taxon>
        <taxon>Panagrolaimidae</taxon>
        <taxon>Panagrolaimus</taxon>
    </lineage>
</organism>
<dbReference type="Gene3D" id="3.40.50.920">
    <property type="match status" value="1"/>
</dbReference>
<evidence type="ECO:0000313" key="9">
    <source>
        <dbReference type="Proteomes" id="UP000887578"/>
    </source>
</evidence>
<dbReference type="InterPro" id="IPR027110">
    <property type="entry name" value="PDHB_mito-type"/>
</dbReference>
<evidence type="ECO:0000313" key="10">
    <source>
        <dbReference type="WBParaSite" id="PDA_v2.g13809.t1"/>
    </source>
</evidence>
<comment type="function">
    <text evidence="7">The pyruvate dehydrogenase complex catalyzes the overall conversion of pyruvate to acetyl-CoA and CO2.</text>
</comment>